<evidence type="ECO:0000313" key="5">
    <source>
        <dbReference type="Proteomes" id="UP000317369"/>
    </source>
</evidence>
<name>A0A517YQ77_9BACT</name>
<dbReference type="Pfam" id="PF00005">
    <property type="entry name" value="ABC_tran"/>
    <property type="match status" value="1"/>
</dbReference>
<evidence type="ECO:0000313" key="4">
    <source>
        <dbReference type="EMBL" id="QDU32371.1"/>
    </source>
</evidence>
<proteinExistence type="predicted"/>
<accession>A0A517YQ77</accession>
<evidence type="ECO:0000256" key="2">
    <source>
        <dbReference type="ARBA" id="ARBA00022840"/>
    </source>
</evidence>
<dbReference type="PROSITE" id="PS00211">
    <property type="entry name" value="ABC_TRANSPORTER_1"/>
    <property type="match status" value="1"/>
</dbReference>
<dbReference type="GO" id="GO:0022857">
    <property type="term" value="F:transmembrane transporter activity"/>
    <property type="evidence" value="ECO:0007669"/>
    <property type="project" value="TreeGrafter"/>
</dbReference>
<dbReference type="PROSITE" id="PS50893">
    <property type="entry name" value="ABC_TRANSPORTER_2"/>
    <property type="match status" value="1"/>
</dbReference>
<feature type="domain" description="ABC transporter" evidence="3">
    <location>
        <begin position="9"/>
        <end position="247"/>
    </location>
</feature>
<dbReference type="SUPFAM" id="SSF52540">
    <property type="entry name" value="P-loop containing nucleoside triphosphate hydrolases"/>
    <property type="match status" value="1"/>
</dbReference>
<dbReference type="InterPro" id="IPR015854">
    <property type="entry name" value="ABC_transpr_LolD-like"/>
</dbReference>
<dbReference type="GO" id="GO:0005886">
    <property type="term" value="C:plasma membrane"/>
    <property type="evidence" value="ECO:0007669"/>
    <property type="project" value="TreeGrafter"/>
</dbReference>
<dbReference type="Gene3D" id="3.40.50.300">
    <property type="entry name" value="P-loop containing nucleotide triphosphate hydrolases"/>
    <property type="match status" value="1"/>
</dbReference>
<dbReference type="PANTHER" id="PTHR24220">
    <property type="entry name" value="IMPORT ATP-BINDING PROTEIN"/>
    <property type="match status" value="1"/>
</dbReference>
<dbReference type="GO" id="GO:0016887">
    <property type="term" value="F:ATP hydrolysis activity"/>
    <property type="evidence" value="ECO:0007669"/>
    <property type="project" value="InterPro"/>
</dbReference>
<keyword evidence="2 4" id="KW-0067">ATP-binding</keyword>
<dbReference type="KEGG" id="pcor:KS4_04030"/>
<dbReference type="EMBL" id="CP036425">
    <property type="protein sequence ID" value="QDU32371.1"/>
    <property type="molecule type" value="Genomic_DNA"/>
</dbReference>
<dbReference type="AlphaFoldDB" id="A0A517YQ77"/>
<dbReference type="InterPro" id="IPR003439">
    <property type="entry name" value="ABC_transporter-like_ATP-bd"/>
</dbReference>
<keyword evidence="5" id="KW-1185">Reference proteome</keyword>
<evidence type="ECO:0000256" key="1">
    <source>
        <dbReference type="ARBA" id="ARBA00022741"/>
    </source>
</evidence>
<evidence type="ECO:0000259" key="3">
    <source>
        <dbReference type="PROSITE" id="PS50893"/>
    </source>
</evidence>
<reference evidence="4 5" key="1">
    <citation type="submission" date="2019-02" db="EMBL/GenBank/DDBJ databases">
        <title>Deep-cultivation of Planctomycetes and their phenomic and genomic characterization uncovers novel biology.</title>
        <authorList>
            <person name="Wiegand S."/>
            <person name="Jogler M."/>
            <person name="Boedeker C."/>
            <person name="Pinto D."/>
            <person name="Vollmers J."/>
            <person name="Rivas-Marin E."/>
            <person name="Kohn T."/>
            <person name="Peeters S.H."/>
            <person name="Heuer A."/>
            <person name="Rast P."/>
            <person name="Oberbeckmann S."/>
            <person name="Bunk B."/>
            <person name="Jeske O."/>
            <person name="Meyerdierks A."/>
            <person name="Storesund J.E."/>
            <person name="Kallscheuer N."/>
            <person name="Luecker S."/>
            <person name="Lage O.M."/>
            <person name="Pohl T."/>
            <person name="Merkel B.J."/>
            <person name="Hornburger P."/>
            <person name="Mueller R.-W."/>
            <person name="Bruemmer F."/>
            <person name="Labrenz M."/>
            <person name="Spormann A.M."/>
            <person name="Op den Camp H."/>
            <person name="Overmann J."/>
            <person name="Amann R."/>
            <person name="Jetten M.S.M."/>
            <person name="Mascher T."/>
            <person name="Medema M.H."/>
            <person name="Devos D.P."/>
            <person name="Kaster A.-K."/>
            <person name="Ovreas L."/>
            <person name="Rohde M."/>
            <person name="Galperin M.Y."/>
            <person name="Jogler C."/>
        </authorList>
    </citation>
    <scope>NUCLEOTIDE SEQUENCE [LARGE SCALE GENOMIC DNA]</scope>
    <source>
        <strain evidence="4 5">KS4</strain>
    </source>
</reference>
<sequence>MRAEVKTLWRFEDGWKGKGEGARLKGVSCEIKEGVTAVVGCSGAGKSSLLNVMVGFDKLDRGKVFCSEKCIGWVPQDGGLWRGMTVEGHVKAVLCQSGEVFCPGGAEDVVRVEKIGWDEVVRRWLVVFGLEGLEKRVVGRLSGGERARLSVVRALVMCSGVDGVGGTVVMDEPMVSVGRGDARRYWEVIRRWRVVTGGNVVFSTHFPELVIREADSIVCMDEGEVVFEGALEALYERPASERLGAFLGELNWFEVGEHEGVIGGVRPEQLMVEVAEDSGFGVVVGSERLGVIVETVVRLDHGAMKRLLHVGDVMKQGDRVEVNVMRRSRRTNRALDYCDDRK</sequence>
<organism evidence="4 5">
    <name type="scientific">Poriferisphaera corsica</name>
    <dbReference type="NCBI Taxonomy" id="2528020"/>
    <lineage>
        <taxon>Bacteria</taxon>
        <taxon>Pseudomonadati</taxon>
        <taxon>Planctomycetota</taxon>
        <taxon>Phycisphaerae</taxon>
        <taxon>Phycisphaerales</taxon>
        <taxon>Phycisphaeraceae</taxon>
        <taxon>Poriferisphaera</taxon>
    </lineage>
</organism>
<gene>
    <name evidence="4" type="primary">cysA</name>
    <name evidence="4" type="ORF">KS4_04030</name>
</gene>
<dbReference type="Proteomes" id="UP000317369">
    <property type="component" value="Chromosome"/>
</dbReference>
<dbReference type="InterPro" id="IPR027417">
    <property type="entry name" value="P-loop_NTPase"/>
</dbReference>
<dbReference type="GO" id="GO:0005524">
    <property type="term" value="F:ATP binding"/>
    <property type="evidence" value="ECO:0007669"/>
    <property type="project" value="UniProtKB-KW"/>
</dbReference>
<dbReference type="InterPro" id="IPR017871">
    <property type="entry name" value="ABC_transporter-like_CS"/>
</dbReference>
<keyword evidence="1" id="KW-0547">Nucleotide-binding</keyword>
<dbReference type="PANTHER" id="PTHR24220:SF364">
    <property type="entry name" value="FLUOROQUINOLONES EXPORT ATP-BINDING PROTEIN RV2688C"/>
    <property type="match status" value="1"/>
</dbReference>
<protein>
    <submittedName>
        <fullName evidence="4">Sulfate/thiosulfate import ATP-binding protein CysA</fullName>
    </submittedName>
</protein>